<dbReference type="EMBL" id="JAYMGO010000003">
    <property type="protein sequence ID" value="KAL1277642.1"/>
    <property type="molecule type" value="Genomic_DNA"/>
</dbReference>
<proteinExistence type="predicted"/>
<feature type="region of interest" description="Disordered" evidence="1">
    <location>
        <begin position="17"/>
        <end position="36"/>
    </location>
</feature>
<evidence type="ECO:0000313" key="2">
    <source>
        <dbReference type="EMBL" id="KAL1277642.1"/>
    </source>
</evidence>
<gene>
    <name evidence="2" type="ORF">QQF64_024315</name>
</gene>
<protein>
    <submittedName>
        <fullName evidence="2">Uncharacterized protein</fullName>
    </submittedName>
</protein>
<dbReference type="Proteomes" id="UP001558613">
    <property type="component" value="Unassembled WGS sequence"/>
</dbReference>
<name>A0ABR3NLB9_9TELE</name>
<reference evidence="2 3" key="1">
    <citation type="submission" date="2023-09" db="EMBL/GenBank/DDBJ databases">
        <authorList>
            <person name="Wang M."/>
        </authorList>
    </citation>
    <scope>NUCLEOTIDE SEQUENCE [LARGE SCALE GENOMIC DNA]</scope>
    <source>
        <strain evidence="2">GT-2023</strain>
        <tissue evidence="2">Liver</tissue>
    </source>
</reference>
<evidence type="ECO:0000256" key="1">
    <source>
        <dbReference type="SAM" id="MobiDB-lite"/>
    </source>
</evidence>
<feature type="region of interest" description="Disordered" evidence="1">
    <location>
        <begin position="198"/>
        <end position="217"/>
    </location>
</feature>
<keyword evidence="3" id="KW-1185">Reference proteome</keyword>
<comment type="caution">
    <text evidence="2">The sequence shown here is derived from an EMBL/GenBank/DDBJ whole genome shotgun (WGS) entry which is preliminary data.</text>
</comment>
<feature type="compositionally biased region" description="Basic and acidic residues" evidence="1">
    <location>
        <begin position="208"/>
        <end position="217"/>
    </location>
</feature>
<evidence type="ECO:0000313" key="3">
    <source>
        <dbReference type="Proteomes" id="UP001558613"/>
    </source>
</evidence>
<organism evidence="2 3">
    <name type="scientific">Cirrhinus molitorella</name>
    <name type="common">mud carp</name>
    <dbReference type="NCBI Taxonomy" id="172907"/>
    <lineage>
        <taxon>Eukaryota</taxon>
        <taxon>Metazoa</taxon>
        <taxon>Chordata</taxon>
        <taxon>Craniata</taxon>
        <taxon>Vertebrata</taxon>
        <taxon>Euteleostomi</taxon>
        <taxon>Actinopterygii</taxon>
        <taxon>Neopterygii</taxon>
        <taxon>Teleostei</taxon>
        <taxon>Ostariophysi</taxon>
        <taxon>Cypriniformes</taxon>
        <taxon>Cyprinidae</taxon>
        <taxon>Labeoninae</taxon>
        <taxon>Labeonini</taxon>
        <taxon>Cirrhinus</taxon>
    </lineage>
</organism>
<feature type="compositionally biased region" description="Low complexity" evidence="1">
    <location>
        <begin position="25"/>
        <end position="35"/>
    </location>
</feature>
<accession>A0ABR3NLB9</accession>
<sequence length="217" mass="23807">MTSLSSQTRGRVRQIARGTGGNKITLSTSPLSTPSAPHISNGGDIHDRILACGPSVLSLNLYAVLPQYSSLTDPSLPQSCGCCLLYCCSPLLRLFQILERERERDHRGDEAAQLGWMDRCIDKDCKRYSTGAECPITSPSLFRVSSQWSLSPLTSFVLVHCIKKIDRQLEMSSPVAMVTSPEMRARLFISGQCARSSRSARGQAIPSRCERSARGND</sequence>